<dbReference type="PROSITE" id="PS50097">
    <property type="entry name" value="BTB"/>
    <property type="match status" value="1"/>
</dbReference>
<organism evidence="2 3">
    <name type="scientific">Globodera rostochiensis</name>
    <name type="common">Golden nematode worm</name>
    <name type="synonym">Heterodera rostochiensis</name>
    <dbReference type="NCBI Taxonomy" id="31243"/>
    <lineage>
        <taxon>Eukaryota</taxon>
        <taxon>Metazoa</taxon>
        <taxon>Ecdysozoa</taxon>
        <taxon>Nematoda</taxon>
        <taxon>Chromadorea</taxon>
        <taxon>Rhabditida</taxon>
        <taxon>Tylenchina</taxon>
        <taxon>Tylenchomorpha</taxon>
        <taxon>Tylenchoidea</taxon>
        <taxon>Heteroderidae</taxon>
        <taxon>Heteroderinae</taxon>
        <taxon>Globodera</taxon>
    </lineage>
</organism>
<evidence type="ECO:0000313" key="2">
    <source>
        <dbReference type="Proteomes" id="UP000887572"/>
    </source>
</evidence>
<dbReference type="PANTHER" id="PTHR22744">
    <property type="entry name" value="HELIX LOOP HELIX PROTEIN 21-RELATED"/>
    <property type="match status" value="1"/>
</dbReference>
<proteinExistence type="predicted"/>
<reference evidence="3" key="1">
    <citation type="submission" date="2022-11" db="UniProtKB">
        <authorList>
            <consortium name="WormBaseParasite"/>
        </authorList>
    </citation>
    <scope>IDENTIFICATION</scope>
</reference>
<dbReference type="SMART" id="SM00225">
    <property type="entry name" value="BTB"/>
    <property type="match status" value="1"/>
</dbReference>
<dbReference type="InterPro" id="IPR000210">
    <property type="entry name" value="BTB/POZ_dom"/>
</dbReference>
<dbReference type="SUPFAM" id="SSF54695">
    <property type="entry name" value="POZ domain"/>
    <property type="match status" value="1"/>
</dbReference>
<dbReference type="Proteomes" id="UP000887572">
    <property type="component" value="Unplaced"/>
</dbReference>
<name>A0A914H2P6_GLORO</name>
<dbReference type="AlphaFoldDB" id="A0A914H2P6"/>
<dbReference type="Gene3D" id="3.30.710.10">
    <property type="entry name" value="Potassium Channel Kv1.1, Chain A"/>
    <property type="match status" value="1"/>
</dbReference>
<feature type="domain" description="BTB" evidence="1">
    <location>
        <begin position="47"/>
        <end position="115"/>
    </location>
</feature>
<keyword evidence="2" id="KW-1185">Reference proteome</keyword>
<dbReference type="InterPro" id="IPR011333">
    <property type="entry name" value="SKP1/BTB/POZ_sf"/>
</dbReference>
<evidence type="ECO:0000259" key="1">
    <source>
        <dbReference type="PROSITE" id="PS50097"/>
    </source>
</evidence>
<evidence type="ECO:0000313" key="3">
    <source>
        <dbReference type="WBParaSite" id="Gr19_v10_g12690.t1"/>
    </source>
</evidence>
<dbReference type="CDD" id="cd18186">
    <property type="entry name" value="BTB_POZ_ZBTB_KLHL-like"/>
    <property type="match status" value="1"/>
</dbReference>
<protein>
    <submittedName>
        <fullName evidence="3">BTB domain-containing protein</fullName>
    </submittedName>
</protein>
<dbReference type="Pfam" id="PF00651">
    <property type="entry name" value="BTB"/>
    <property type="match status" value="1"/>
</dbReference>
<dbReference type="WBParaSite" id="Gr19_v10_g12690.t1">
    <property type="protein sequence ID" value="Gr19_v10_g12690.t1"/>
    <property type="gene ID" value="Gr19_v10_g12690"/>
</dbReference>
<dbReference type="PANTHER" id="PTHR22744:SF14">
    <property type="entry name" value="BTB DOMAIN-CONTAINING PROTEIN-RELATED"/>
    <property type="match status" value="1"/>
</dbReference>
<sequence>MRTLRPPVDLATPELMDTKNGLYDEAEDAVTFKAELVTEKRMPAVRLDDVLLVNGEAVYVNKYLLAAHSKYFQTMFFGENAQEMPNIQIDDLSNAVANCRRLISTIYPHNVELDDKCVEGVLLLAERFSLFPVLKRCVVFLYKKSKKLAICKFRLAHQFSIFPLKEKILKEMTKEDFSGENYMDNRSEHNKLGDGEIEELKECHKKLFG</sequence>
<accession>A0A914H2P6</accession>